<feature type="region of interest" description="Disordered" evidence="1">
    <location>
        <begin position="322"/>
        <end position="343"/>
    </location>
</feature>
<protein>
    <submittedName>
        <fullName evidence="2">Alginate biosynthesis protein Alg8</fullName>
    </submittedName>
</protein>
<dbReference type="AlphaFoldDB" id="A0A6J4PY37"/>
<feature type="region of interest" description="Disordered" evidence="1">
    <location>
        <begin position="358"/>
        <end position="383"/>
    </location>
</feature>
<reference evidence="2" key="1">
    <citation type="submission" date="2020-02" db="EMBL/GenBank/DDBJ databases">
        <authorList>
            <person name="Meier V. D."/>
        </authorList>
    </citation>
    <scope>NUCLEOTIDE SEQUENCE</scope>
    <source>
        <strain evidence="2">AVDCRST_MAG15</strain>
    </source>
</reference>
<feature type="non-terminal residue" evidence="2">
    <location>
        <position position="1"/>
    </location>
</feature>
<evidence type="ECO:0000313" key="2">
    <source>
        <dbReference type="EMBL" id="CAA9428948.1"/>
    </source>
</evidence>
<organism evidence="2">
    <name type="scientific">uncultured Rubellimicrobium sp</name>
    <dbReference type="NCBI Taxonomy" id="543078"/>
    <lineage>
        <taxon>Bacteria</taxon>
        <taxon>Pseudomonadati</taxon>
        <taxon>Pseudomonadota</taxon>
        <taxon>Alphaproteobacteria</taxon>
        <taxon>Rhodobacterales</taxon>
        <taxon>Roseobacteraceae</taxon>
        <taxon>Rubellimicrobium</taxon>
        <taxon>environmental samples</taxon>
    </lineage>
</organism>
<feature type="compositionally biased region" description="Basic residues" evidence="1">
    <location>
        <begin position="108"/>
        <end position="125"/>
    </location>
</feature>
<proteinExistence type="predicted"/>
<feature type="non-terminal residue" evidence="2">
    <location>
        <position position="488"/>
    </location>
</feature>
<feature type="compositionally biased region" description="Basic and acidic residues" evidence="1">
    <location>
        <begin position="324"/>
        <end position="339"/>
    </location>
</feature>
<gene>
    <name evidence="2" type="ORF">AVDCRST_MAG15-2736</name>
</gene>
<accession>A0A6J4PY37</accession>
<sequence length="488" mass="52952">DGRAPRLYRDRPGPRVRRLVARARGVRIADLRDRGGRPVALLLGSDQLRPGRGLPAVGLSAAARPDGQRLSRPSGARPRLFHGHDLQDRARGHHPGLSHDLRGGGPVPRRRHHRRLGRGWRRPAHHPRDLCPVARRPGGGQAGDRPDPRHRQARRHRPVAPHPRTGSAEFPRPPDLRGRGQLRAPRPRGACGPVLLRPPRGRPHHRRDGGDPRRAAVPRLVRPAVHAAPGDDVLHGLRGPGPHAHGAHVGDPRRPRHRPDLHPPGAAGLHRPLAARTRQVPHGGRQVHLVLAPEPGLPDDLPARREVGVDGNAAPAGLRGKRRHADEALVRQHDADERPGSGARAAADRALHLVVDPRPEGVGLDDARGTRGRAPHHGLRDPAGPSGLCRLGALHPLRLLLGPVALPGGRVPDHLPAASLFRSDLRRRGQELGHVQARPAALDPSGLRLPRRAAHSAPAPARRLLPLRSTPRLWLVRPGRPVPHRTSL</sequence>
<feature type="compositionally biased region" description="Basic and acidic residues" evidence="1">
    <location>
        <begin position="248"/>
        <end position="258"/>
    </location>
</feature>
<feature type="compositionally biased region" description="Basic and acidic residues" evidence="1">
    <location>
        <begin position="358"/>
        <end position="369"/>
    </location>
</feature>
<feature type="region of interest" description="Disordered" evidence="1">
    <location>
        <begin position="58"/>
        <end position="218"/>
    </location>
</feature>
<dbReference type="EMBL" id="CADCUU010000406">
    <property type="protein sequence ID" value="CAA9428948.1"/>
    <property type="molecule type" value="Genomic_DNA"/>
</dbReference>
<evidence type="ECO:0000256" key="1">
    <source>
        <dbReference type="SAM" id="MobiDB-lite"/>
    </source>
</evidence>
<feature type="region of interest" description="Disordered" evidence="1">
    <location>
        <begin position="230"/>
        <end position="258"/>
    </location>
</feature>
<name>A0A6J4PY37_9RHOB</name>